<reference evidence="2 3" key="1">
    <citation type="submission" date="2016-07" db="EMBL/GenBank/DDBJ databases">
        <title>Pervasive Adenine N6-methylation of Active Genes in Fungi.</title>
        <authorList>
            <consortium name="DOE Joint Genome Institute"/>
            <person name="Mondo S.J."/>
            <person name="Dannebaum R.O."/>
            <person name="Kuo R.C."/>
            <person name="Labutti K."/>
            <person name="Haridas S."/>
            <person name="Kuo A."/>
            <person name="Salamov A."/>
            <person name="Ahrendt S.R."/>
            <person name="Lipzen A."/>
            <person name="Sullivan W."/>
            <person name="Andreopoulos W.B."/>
            <person name="Clum A."/>
            <person name="Lindquist E."/>
            <person name="Daum C."/>
            <person name="Ramamoorthy G.K."/>
            <person name="Gryganskyi A."/>
            <person name="Culley D."/>
            <person name="Magnuson J.K."/>
            <person name="James T.Y."/>
            <person name="O'Malley M.A."/>
            <person name="Stajich J.E."/>
            <person name="Spatafora J.W."/>
            <person name="Visel A."/>
            <person name="Grigoriev I.V."/>
        </authorList>
    </citation>
    <scope>NUCLEOTIDE SEQUENCE [LARGE SCALE GENOMIC DNA]</scope>
    <source>
        <strain evidence="2 3">NRRL 1336</strain>
    </source>
</reference>
<organism evidence="2 3">
    <name type="scientific">Absidia repens</name>
    <dbReference type="NCBI Taxonomy" id="90262"/>
    <lineage>
        <taxon>Eukaryota</taxon>
        <taxon>Fungi</taxon>
        <taxon>Fungi incertae sedis</taxon>
        <taxon>Mucoromycota</taxon>
        <taxon>Mucoromycotina</taxon>
        <taxon>Mucoromycetes</taxon>
        <taxon>Mucorales</taxon>
        <taxon>Cunninghamellaceae</taxon>
        <taxon>Absidia</taxon>
    </lineage>
</organism>
<dbReference type="STRING" id="90262.A0A1X2IVE0"/>
<evidence type="ECO:0000313" key="2">
    <source>
        <dbReference type="EMBL" id="ORZ23014.1"/>
    </source>
</evidence>
<evidence type="ECO:0000256" key="1">
    <source>
        <dbReference type="SAM" id="MobiDB-lite"/>
    </source>
</evidence>
<proteinExistence type="predicted"/>
<sequence length="964" mass="111931">MLTSEQDGNEDDYLYLYRFYHKFVRKSKRRYYLLENDVLPWLQRNSSTSKHKTEQQPCQHPITFWEQLKGYRHPKNQEERLLMIQGLLIKWWHLLLDTVLKVDYNERHVYFDCICEIMIRPEFLELDSRSTELPPNINQESYDKIIAASLMLAKKKLNHNVVFSDMMTYSAKILAICFFKVPELATTILCGLDLRPVWIHRLQQEMGQLSRLADYKQDMKKIFPRYLHPLIGASGWEYQQFIHNLTPNSIDKSSVWMARLTRNTGELYTLFFKHLHVVLATYLVIVCPEAQKERLQCRNTMLVAAPCYLYFSGYYLYCVENFVSHMVRSVTLDTANDSSDNLASWMSTKPHYDKNDKNSAPRNLATKHHRSTSTKKSIQMKSLHDYESGPNGYRRKQKTNDAVSGRQHHGKPQLLEDLIWVFSECLAWSVMMAEPCGRFHDMINVIMRALILTTEVGNSIGVFGIFDFVEASMLQLQHYRLQTRYHPPLDQPFLLHTIHIVLAYSDHSTTLLRVLSFVYSQFKFLTSRAGLLDYLCNRILLDTVIFERLFLHWGANVRNFFWRCLVWRVGCIWKPRIVYWSSDLAPVVETHNIHVCNRKDCEMVGFIDHWDKPEIHGFQATSDSFIKVESKLRKHTSLLTHIILETLFDSFHQQYKRYQDDQILGGRVLEGWEKPTAIVPYSLMPSVLTDSPTSLLLELTSNKKMNTQGLVRSNTRSQKNNPDSSSSPLSTSPPNADNVIMDAINNIRRRSISSAISSISRKSGKCITEDDDDTISQSNDDDGDDNDDDEVGYVPAIDMETINDARYRDIWFQYYAVPIPLVDPVISTAPIRRPGMRPGTLPTLNRLTTSKLVTNLKDDDLDNAGGTSTSNSLYLLRGYGNSGIYPANKHQCMGKVITDMPNMEYDVENTIRKATQWRYRSCHHSYAIQQVDVSSSIYQEYLQHRKPGIPKLLLDWPRHWVLKD</sequence>
<dbReference type="EMBL" id="MCGE01000003">
    <property type="protein sequence ID" value="ORZ23014.1"/>
    <property type="molecule type" value="Genomic_DNA"/>
</dbReference>
<dbReference type="Pfam" id="PF08578">
    <property type="entry name" value="DUF1765"/>
    <property type="match status" value="1"/>
</dbReference>
<accession>A0A1X2IVE0</accession>
<feature type="compositionally biased region" description="Polar residues" evidence="1">
    <location>
        <begin position="706"/>
        <end position="721"/>
    </location>
</feature>
<feature type="region of interest" description="Disordered" evidence="1">
    <location>
        <begin position="762"/>
        <end position="791"/>
    </location>
</feature>
<dbReference type="PANTHER" id="PTHR37988:SF1">
    <property type="entry name" value="UPF0592 MEMBRANE PROTEIN C7D4.03C"/>
    <property type="match status" value="1"/>
</dbReference>
<comment type="caution">
    <text evidence="2">The sequence shown here is derived from an EMBL/GenBank/DDBJ whole genome shotgun (WGS) entry which is preliminary data.</text>
</comment>
<name>A0A1X2IVE0_9FUNG</name>
<evidence type="ECO:0000313" key="3">
    <source>
        <dbReference type="Proteomes" id="UP000193560"/>
    </source>
</evidence>
<feature type="region of interest" description="Disordered" evidence="1">
    <location>
        <begin position="706"/>
        <end position="738"/>
    </location>
</feature>
<keyword evidence="3" id="KW-1185">Reference proteome</keyword>
<dbReference type="AlphaFoldDB" id="A0A1X2IVE0"/>
<feature type="compositionally biased region" description="Acidic residues" evidence="1">
    <location>
        <begin position="769"/>
        <end position="791"/>
    </location>
</feature>
<gene>
    <name evidence="2" type="ORF">BCR42DRAFT_403782</name>
</gene>
<dbReference type="InterPro" id="IPR013887">
    <property type="entry name" value="UPF0592"/>
</dbReference>
<dbReference type="OrthoDB" id="2277930at2759"/>
<feature type="compositionally biased region" description="Basic and acidic residues" evidence="1">
    <location>
        <begin position="350"/>
        <end position="359"/>
    </location>
</feature>
<dbReference type="PANTHER" id="PTHR37988">
    <property type="entry name" value="UPF0592 MEMBRANE PROTEIN C7D4.03C"/>
    <property type="match status" value="1"/>
</dbReference>
<protein>
    <submittedName>
        <fullName evidence="2">Uncharacterized protein</fullName>
    </submittedName>
</protein>
<dbReference type="Proteomes" id="UP000193560">
    <property type="component" value="Unassembled WGS sequence"/>
</dbReference>
<feature type="region of interest" description="Disordered" evidence="1">
    <location>
        <begin position="347"/>
        <end position="408"/>
    </location>
</feature>
<feature type="compositionally biased region" description="Low complexity" evidence="1">
    <location>
        <begin position="722"/>
        <end position="734"/>
    </location>
</feature>